<dbReference type="RefSeq" id="WP_303685914.1">
    <property type="nucleotide sequence ID" value="NZ_CAJXYO010000070.1"/>
</dbReference>
<accession>A0A1Z8B8C6</accession>
<organism evidence="1 2">
    <name type="scientific">Nonlabens dokdonensis</name>
    <dbReference type="NCBI Taxonomy" id="328515"/>
    <lineage>
        <taxon>Bacteria</taxon>
        <taxon>Pseudomonadati</taxon>
        <taxon>Bacteroidota</taxon>
        <taxon>Flavobacteriia</taxon>
        <taxon>Flavobacteriales</taxon>
        <taxon>Flavobacteriaceae</taxon>
        <taxon>Nonlabens</taxon>
    </lineage>
</organism>
<dbReference type="AlphaFoldDB" id="A0A1Z8B8C6"/>
<protein>
    <submittedName>
        <fullName evidence="1">DUF922 domain-containing protein</fullName>
    </submittedName>
</protein>
<dbReference type="InterPro" id="IPR010321">
    <property type="entry name" value="DUF922"/>
</dbReference>
<proteinExistence type="predicted"/>
<dbReference type="Proteomes" id="UP000196102">
    <property type="component" value="Unassembled WGS sequence"/>
</dbReference>
<evidence type="ECO:0000313" key="1">
    <source>
        <dbReference type="EMBL" id="OUS18809.1"/>
    </source>
</evidence>
<name>A0A1Z8B8C6_9FLAO</name>
<comment type="caution">
    <text evidence="1">The sequence shown here is derived from an EMBL/GenBank/DDBJ whole genome shotgun (WGS) entry which is preliminary data.</text>
</comment>
<evidence type="ECO:0000313" key="2">
    <source>
        <dbReference type="Proteomes" id="UP000196102"/>
    </source>
</evidence>
<dbReference type="EMBL" id="MAAX01000054">
    <property type="protein sequence ID" value="OUS18809.1"/>
    <property type="molecule type" value="Genomic_DNA"/>
</dbReference>
<gene>
    <name evidence="1" type="ORF">A9Q93_03050</name>
</gene>
<reference evidence="2" key="1">
    <citation type="journal article" date="2017" name="Proc. Natl. Acad. Sci. U.S.A.">
        <title>Simulation of Deepwater Horizon oil plume reveals substrate specialization within a complex community of hydrocarbon-degraders.</title>
        <authorList>
            <person name="Hu P."/>
            <person name="Dubinsky E.A."/>
            <person name="Probst A.J."/>
            <person name="Wang J."/>
            <person name="Sieber C.M.K."/>
            <person name="Tom L.M."/>
            <person name="Gardinali P."/>
            <person name="Banfield J.F."/>
            <person name="Atlas R.M."/>
            <person name="Andersen G.L."/>
        </authorList>
    </citation>
    <scope>NUCLEOTIDE SEQUENCE [LARGE SCALE GENOMIC DNA]</scope>
</reference>
<sequence>MRLFLVSILLFLFTQSEPSERYTYQELPVLNWEDFKGVPPKNAIYFASVNSSLGYTFTSKKVNGQLHVDVKVESYFYPQLSWKKKLTENNSKLLMHEQLHWDITELYARKLRAAFQNYVPKSNPKKEVDFIFRKFEKERQSEQKSYDRETRHGTINDIQSQWELKIMEELFKLSEYAVRR</sequence>
<dbReference type="Pfam" id="PF06037">
    <property type="entry name" value="DUF922"/>
    <property type="match status" value="1"/>
</dbReference>